<keyword evidence="11" id="KW-1185">Reference proteome</keyword>
<dbReference type="PROSITE" id="PS00027">
    <property type="entry name" value="HOMEOBOX_1"/>
    <property type="match status" value="1"/>
</dbReference>
<reference evidence="10" key="1">
    <citation type="journal article" date="2022" name="New Phytol.">
        <title>Evolutionary transition to the ectomycorrhizal habit in the genomes of a hyperdiverse lineage of mushroom-forming fungi.</title>
        <authorList>
            <person name="Looney B."/>
            <person name="Miyauchi S."/>
            <person name="Morin E."/>
            <person name="Drula E."/>
            <person name="Courty P.E."/>
            <person name="Kohler A."/>
            <person name="Kuo A."/>
            <person name="LaButti K."/>
            <person name="Pangilinan J."/>
            <person name="Lipzen A."/>
            <person name="Riley R."/>
            <person name="Andreopoulos W."/>
            <person name="He G."/>
            <person name="Johnson J."/>
            <person name="Nolan M."/>
            <person name="Tritt A."/>
            <person name="Barry K.W."/>
            <person name="Grigoriev I.V."/>
            <person name="Nagy L.G."/>
            <person name="Hibbett D."/>
            <person name="Henrissat B."/>
            <person name="Matheny P.B."/>
            <person name="Labbe J."/>
            <person name="Martin F.M."/>
        </authorList>
    </citation>
    <scope>NUCLEOTIDE SEQUENCE</scope>
    <source>
        <strain evidence="10">BPL690</strain>
    </source>
</reference>
<dbReference type="InterPro" id="IPR050720">
    <property type="entry name" value="Engrailed_Homeobox_TFs"/>
</dbReference>
<dbReference type="GO" id="GO:0003677">
    <property type="term" value="F:DNA binding"/>
    <property type="evidence" value="ECO:0007669"/>
    <property type="project" value="UniProtKB-UniRule"/>
</dbReference>
<protein>
    <recommendedName>
        <fullName evidence="9">Homeobox domain-containing protein</fullName>
    </recommendedName>
</protein>
<comment type="caution">
    <text evidence="10">The sequence shown here is derived from an EMBL/GenBank/DDBJ whole genome shotgun (WGS) entry which is preliminary data.</text>
</comment>
<keyword evidence="5 6" id="KW-0539">Nucleus</keyword>
<dbReference type="InterPro" id="IPR017970">
    <property type="entry name" value="Homeobox_CS"/>
</dbReference>
<keyword evidence="3 6" id="KW-0238">DNA-binding</keyword>
<dbReference type="Pfam" id="PF00046">
    <property type="entry name" value="Homeodomain"/>
    <property type="match status" value="1"/>
</dbReference>
<dbReference type="GO" id="GO:0000981">
    <property type="term" value="F:DNA-binding transcription factor activity, RNA polymerase II-specific"/>
    <property type="evidence" value="ECO:0007669"/>
    <property type="project" value="InterPro"/>
</dbReference>
<evidence type="ECO:0000313" key="11">
    <source>
        <dbReference type="Proteomes" id="UP001203297"/>
    </source>
</evidence>
<sequence length="283" mass="31783">MISSRRPSLSQSPAPSQTASHLTNPRKRPSISQLQRLQTVFDASPYITMEERDSLAREIELDVRFITVWFQNRRQSDKRKAWTKRDRAKKKENACQQTDTTPLKHPLSLDQIASRLERVNQSTLPGKPRVMLSPHKPGSLVKTTTPTQPKEPKALWAHMPSSPLDAPSSPPANTLRLPTTPRLLKPSRSLDWACANARMGSKRRVREEDKRIREAKPRATSPCKHSAAFKSEKKGLYPSPSQGQDDGASPPAIEAWESRPFELGGKSTEDIEAAMVLLQFLRG</sequence>
<dbReference type="SMART" id="SM00389">
    <property type="entry name" value="HOX"/>
    <property type="match status" value="1"/>
</dbReference>
<evidence type="ECO:0000256" key="6">
    <source>
        <dbReference type="PROSITE-ProRule" id="PRU00108"/>
    </source>
</evidence>
<evidence type="ECO:0000256" key="4">
    <source>
        <dbReference type="ARBA" id="ARBA00023155"/>
    </source>
</evidence>
<evidence type="ECO:0000259" key="9">
    <source>
        <dbReference type="PROSITE" id="PS50071"/>
    </source>
</evidence>
<dbReference type="PANTHER" id="PTHR24341:SF6">
    <property type="entry name" value="HOMEOBOX PROTEIN INVECTED"/>
    <property type="match status" value="1"/>
</dbReference>
<proteinExistence type="inferred from homology"/>
<evidence type="ECO:0000256" key="3">
    <source>
        <dbReference type="ARBA" id="ARBA00023125"/>
    </source>
</evidence>
<evidence type="ECO:0000256" key="8">
    <source>
        <dbReference type="SAM" id="MobiDB-lite"/>
    </source>
</evidence>
<dbReference type="PANTHER" id="PTHR24341">
    <property type="entry name" value="HOMEOBOX PROTEIN ENGRAILED"/>
    <property type="match status" value="1"/>
</dbReference>
<comment type="similarity">
    <text evidence="2">Belongs to the engrailed homeobox family.</text>
</comment>
<feature type="compositionally biased region" description="Basic and acidic residues" evidence="8">
    <location>
        <begin position="205"/>
        <end position="217"/>
    </location>
</feature>
<dbReference type="AlphaFoldDB" id="A0AAD4ME22"/>
<organism evidence="10 11">
    <name type="scientific">Multifurca ochricompacta</name>
    <dbReference type="NCBI Taxonomy" id="376703"/>
    <lineage>
        <taxon>Eukaryota</taxon>
        <taxon>Fungi</taxon>
        <taxon>Dikarya</taxon>
        <taxon>Basidiomycota</taxon>
        <taxon>Agaricomycotina</taxon>
        <taxon>Agaricomycetes</taxon>
        <taxon>Russulales</taxon>
        <taxon>Russulaceae</taxon>
        <taxon>Multifurca</taxon>
    </lineage>
</organism>
<dbReference type="Proteomes" id="UP001203297">
    <property type="component" value="Unassembled WGS sequence"/>
</dbReference>
<evidence type="ECO:0000256" key="5">
    <source>
        <dbReference type="ARBA" id="ARBA00023242"/>
    </source>
</evidence>
<evidence type="ECO:0000256" key="2">
    <source>
        <dbReference type="ARBA" id="ARBA00010896"/>
    </source>
</evidence>
<evidence type="ECO:0000256" key="7">
    <source>
        <dbReference type="RuleBase" id="RU000682"/>
    </source>
</evidence>
<feature type="region of interest" description="Disordered" evidence="8">
    <location>
        <begin position="203"/>
        <end position="261"/>
    </location>
</feature>
<feature type="compositionally biased region" description="Basic and acidic residues" evidence="8">
    <location>
        <begin position="76"/>
        <end position="93"/>
    </location>
</feature>
<feature type="DNA-binding region" description="Homeobox" evidence="6">
    <location>
        <begin position="22"/>
        <end position="81"/>
    </location>
</feature>
<dbReference type="PROSITE" id="PS50071">
    <property type="entry name" value="HOMEOBOX_2"/>
    <property type="match status" value="1"/>
</dbReference>
<dbReference type="InterPro" id="IPR009057">
    <property type="entry name" value="Homeodomain-like_sf"/>
</dbReference>
<dbReference type="Gene3D" id="1.10.10.60">
    <property type="entry name" value="Homeodomain-like"/>
    <property type="match status" value="1"/>
</dbReference>
<evidence type="ECO:0000256" key="1">
    <source>
        <dbReference type="ARBA" id="ARBA00004123"/>
    </source>
</evidence>
<keyword evidence="4 6" id="KW-0371">Homeobox</keyword>
<dbReference type="GO" id="GO:0005634">
    <property type="term" value="C:nucleus"/>
    <property type="evidence" value="ECO:0007669"/>
    <property type="project" value="UniProtKB-SubCell"/>
</dbReference>
<comment type="subcellular location">
    <subcellularLocation>
        <location evidence="1 6 7">Nucleus</location>
    </subcellularLocation>
</comment>
<feature type="region of interest" description="Disordered" evidence="8">
    <location>
        <begin position="1"/>
        <end position="30"/>
    </location>
</feature>
<name>A0AAD4ME22_9AGAM</name>
<gene>
    <name evidence="10" type="ORF">B0F90DRAFT_1680498</name>
</gene>
<feature type="compositionally biased region" description="Polar residues" evidence="8">
    <location>
        <begin position="1"/>
        <end position="23"/>
    </location>
</feature>
<dbReference type="SUPFAM" id="SSF46689">
    <property type="entry name" value="Homeodomain-like"/>
    <property type="match status" value="1"/>
</dbReference>
<feature type="region of interest" description="Disordered" evidence="8">
    <location>
        <begin position="125"/>
        <end position="153"/>
    </location>
</feature>
<feature type="domain" description="Homeobox" evidence="9">
    <location>
        <begin position="20"/>
        <end position="80"/>
    </location>
</feature>
<dbReference type="CDD" id="cd00086">
    <property type="entry name" value="homeodomain"/>
    <property type="match status" value="1"/>
</dbReference>
<dbReference type="InterPro" id="IPR001356">
    <property type="entry name" value="HD"/>
</dbReference>
<feature type="region of interest" description="Disordered" evidence="8">
    <location>
        <begin position="76"/>
        <end position="102"/>
    </location>
</feature>
<accession>A0AAD4ME22</accession>
<dbReference type="EMBL" id="WTXG01000001">
    <property type="protein sequence ID" value="KAI0308139.1"/>
    <property type="molecule type" value="Genomic_DNA"/>
</dbReference>
<evidence type="ECO:0000313" key="10">
    <source>
        <dbReference type="EMBL" id="KAI0308139.1"/>
    </source>
</evidence>